<dbReference type="PANTHER" id="PTHR32552">
    <property type="entry name" value="FERRICHROME IRON RECEPTOR-RELATED"/>
    <property type="match status" value="1"/>
</dbReference>
<dbReference type="RefSeq" id="WP_313982566.1">
    <property type="nucleotide sequence ID" value="NZ_JASJOS010000010.1"/>
</dbReference>
<dbReference type="Gene3D" id="2.60.40.1120">
    <property type="entry name" value="Carboxypeptidase-like, regulatory domain"/>
    <property type="match status" value="1"/>
</dbReference>
<dbReference type="Pfam" id="PF13715">
    <property type="entry name" value="CarbopepD_reg_2"/>
    <property type="match status" value="1"/>
</dbReference>
<feature type="domain" description="TonB-dependent receptor plug" evidence="18">
    <location>
        <begin position="132"/>
        <end position="229"/>
    </location>
</feature>
<dbReference type="Pfam" id="PF07715">
    <property type="entry name" value="Plug"/>
    <property type="match status" value="1"/>
</dbReference>
<keyword evidence="13 14" id="KW-0998">Cell outer membrane</keyword>
<feature type="chain" id="PRO_5042020417" evidence="16">
    <location>
        <begin position="19"/>
        <end position="818"/>
    </location>
</feature>
<evidence type="ECO:0000256" key="9">
    <source>
        <dbReference type="ARBA" id="ARBA00023065"/>
    </source>
</evidence>
<evidence type="ECO:0000256" key="15">
    <source>
        <dbReference type="RuleBase" id="RU003357"/>
    </source>
</evidence>
<keyword evidence="5" id="KW-0410">Iron transport</keyword>
<dbReference type="GO" id="GO:0030246">
    <property type="term" value="F:carbohydrate binding"/>
    <property type="evidence" value="ECO:0007669"/>
    <property type="project" value="InterPro"/>
</dbReference>
<dbReference type="Proteomes" id="UP001241110">
    <property type="component" value="Unassembled WGS sequence"/>
</dbReference>
<keyword evidence="3 14" id="KW-0813">Transport</keyword>
<dbReference type="Gene3D" id="2.40.170.20">
    <property type="entry name" value="TonB-dependent receptor, beta-barrel domain"/>
    <property type="match status" value="1"/>
</dbReference>
<proteinExistence type="inferred from homology"/>
<dbReference type="InterPro" id="IPR039426">
    <property type="entry name" value="TonB-dep_rcpt-like"/>
</dbReference>
<dbReference type="InterPro" id="IPR012910">
    <property type="entry name" value="Plug_dom"/>
</dbReference>
<evidence type="ECO:0000256" key="8">
    <source>
        <dbReference type="ARBA" id="ARBA00023004"/>
    </source>
</evidence>
<dbReference type="InterPro" id="IPR010105">
    <property type="entry name" value="TonB_sidphr_rcpt"/>
</dbReference>
<evidence type="ECO:0000256" key="4">
    <source>
        <dbReference type="ARBA" id="ARBA00022452"/>
    </source>
</evidence>
<organism evidence="19 20">
    <name type="scientific">Xanthocytophaga flava</name>
    <dbReference type="NCBI Taxonomy" id="3048013"/>
    <lineage>
        <taxon>Bacteria</taxon>
        <taxon>Pseudomonadati</taxon>
        <taxon>Bacteroidota</taxon>
        <taxon>Cytophagia</taxon>
        <taxon>Cytophagales</taxon>
        <taxon>Rhodocytophagaceae</taxon>
        <taxon>Xanthocytophaga</taxon>
    </lineage>
</organism>
<comment type="similarity">
    <text evidence="2 14 15">Belongs to the TonB-dependent receptor family.</text>
</comment>
<dbReference type="NCBIfam" id="TIGR01783">
    <property type="entry name" value="TonB-siderophor"/>
    <property type="match status" value="1"/>
</dbReference>
<dbReference type="InterPro" id="IPR000531">
    <property type="entry name" value="Beta-barrel_TonB"/>
</dbReference>
<dbReference type="CDD" id="cd01347">
    <property type="entry name" value="ligand_gated_channel"/>
    <property type="match status" value="1"/>
</dbReference>
<dbReference type="SUPFAM" id="SSF56935">
    <property type="entry name" value="Porins"/>
    <property type="match status" value="1"/>
</dbReference>
<dbReference type="GO" id="GO:0015344">
    <property type="term" value="F:siderophore uptake transmembrane transporter activity"/>
    <property type="evidence" value="ECO:0007669"/>
    <property type="project" value="TreeGrafter"/>
</dbReference>
<evidence type="ECO:0000256" key="10">
    <source>
        <dbReference type="ARBA" id="ARBA00023077"/>
    </source>
</evidence>
<dbReference type="Gene3D" id="2.170.130.10">
    <property type="entry name" value="TonB-dependent receptor, plug domain"/>
    <property type="match status" value="1"/>
</dbReference>
<keyword evidence="10 15" id="KW-0798">TonB box</keyword>
<keyword evidence="7 16" id="KW-0732">Signal</keyword>
<evidence type="ECO:0000256" key="3">
    <source>
        <dbReference type="ARBA" id="ARBA00022448"/>
    </source>
</evidence>
<sequence length="818" mass="90712">MKFIFTFSLLLFTHIVFAQNGTLSGIVSDVKGKPVELASVTLKNTKIGVSTKSDGSFTLSVPAGDYTVLVSSIGYEVYQQPVLVKDNETVTLSISLNEAAETLQQVEITGRKETTYKNDATFVATKSSTLIKDIPQSVSYVTKEILQDQGVFRVNEAVKNISGVSQFTFYNDLTIRGHRVSGNDNYGSLVNGMRSFASFWKQGLTPHLERIEVLKGPASALYGNTSPGGSINRVTKKPLAEKRQSLNFQMGSFDTFRATADFTGPMNEDKTLLYRLNLGYEDAQSFRDLQFDKNVIVAPSFTFLPTENTRVNFDLVYQQSKGRLDRGQAVLGDGDIYSSSISKSLSRVNDYLKESSYLVTVSLNHRFSKAVSFNMAYMKAGFEEDLLEHRSANTYGKDSAGVNIPNLVEMQVFIRNRKWHNDNLTSYFNIDFRTGPLEHKVVAGYDYAQEVLAAGGSQLVARGYRNASNTGAINSYDPKKKSNYLLDAKGNPVPNVAHMDLTADNPYYLADMSKYFYSRTDYTPTLYSSQGVYIQDQIRFRRFQLLLGLRQDYFTDILDYKLSSEKTIKQSALIPRVGLVYTVNDHINAYATYVEGYQPQLATTIATPNAGGPFDPLISNLKEVGLKTEWFGKRFLANLSVYQLEVNGALYNAGDTSNPDLLSQIGQEVSKGVEIDLLGQIAQNWSLSVSYAYNDATFTKSANPEEVGRQKPNAPKHQGNIWTKYVIANGPLAGLGVGFGANFVTERLGSIVAAGAEPFILPGYELINGALYYQVAKFRIQVNANNLANKTHWVGGYDRIRLFPGSPRSFLLGVGYTF</sequence>
<dbReference type="Pfam" id="PF00593">
    <property type="entry name" value="TonB_dep_Rec_b-barrel"/>
    <property type="match status" value="1"/>
</dbReference>
<dbReference type="GO" id="GO:0009279">
    <property type="term" value="C:cell outer membrane"/>
    <property type="evidence" value="ECO:0007669"/>
    <property type="project" value="UniProtKB-SubCell"/>
</dbReference>
<dbReference type="GO" id="GO:0038023">
    <property type="term" value="F:signaling receptor activity"/>
    <property type="evidence" value="ECO:0007669"/>
    <property type="project" value="InterPro"/>
</dbReference>
<protein>
    <submittedName>
        <fullName evidence="19">TonB-dependent receptor</fullName>
    </submittedName>
</protein>
<dbReference type="PANTHER" id="PTHR32552:SF68">
    <property type="entry name" value="FERRICHROME OUTER MEMBRANE TRANSPORTER_PHAGE RECEPTOR"/>
    <property type="match status" value="1"/>
</dbReference>
<accession>A0AAE3U7L7</accession>
<evidence type="ECO:0000256" key="13">
    <source>
        <dbReference type="ARBA" id="ARBA00023237"/>
    </source>
</evidence>
<evidence type="ECO:0000259" key="17">
    <source>
        <dbReference type="Pfam" id="PF00593"/>
    </source>
</evidence>
<keyword evidence="11 14" id="KW-0472">Membrane</keyword>
<dbReference type="PROSITE" id="PS52016">
    <property type="entry name" value="TONB_DEPENDENT_REC_3"/>
    <property type="match status" value="1"/>
</dbReference>
<feature type="signal peptide" evidence="16">
    <location>
        <begin position="1"/>
        <end position="18"/>
    </location>
</feature>
<evidence type="ECO:0000256" key="11">
    <source>
        <dbReference type="ARBA" id="ARBA00023136"/>
    </source>
</evidence>
<keyword evidence="4 14" id="KW-1134">Transmembrane beta strand</keyword>
<comment type="subcellular location">
    <subcellularLocation>
        <location evidence="1 14">Cell outer membrane</location>
        <topology evidence="1 14">Multi-pass membrane protein</topology>
    </subcellularLocation>
</comment>
<dbReference type="InterPro" id="IPR013784">
    <property type="entry name" value="Carb-bd-like_fold"/>
</dbReference>
<evidence type="ECO:0000256" key="5">
    <source>
        <dbReference type="ARBA" id="ARBA00022496"/>
    </source>
</evidence>
<dbReference type="GO" id="GO:0015891">
    <property type="term" value="P:siderophore transport"/>
    <property type="evidence" value="ECO:0007669"/>
    <property type="project" value="InterPro"/>
</dbReference>
<evidence type="ECO:0000256" key="12">
    <source>
        <dbReference type="ARBA" id="ARBA00023170"/>
    </source>
</evidence>
<evidence type="ECO:0000256" key="6">
    <source>
        <dbReference type="ARBA" id="ARBA00022692"/>
    </source>
</evidence>
<feature type="domain" description="TonB-dependent receptor-like beta-barrel" evidence="17">
    <location>
        <begin position="304"/>
        <end position="787"/>
    </location>
</feature>
<evidence type="ECO:0000313" key="20">
    <source>
        <dbReference type="Proteomes" id="UP001241110"/>
    </source>
</evidence>
<evidence type="ECO:0000256" key="14">
    <source>
        <dbReference type="PROSITE-ProRule" id="PRU01360"/>
    </source>
</evidence>
<evidence type="ECO:0000259" key="18">
    <source>
        <dbReference type="Pfam" id="PF07715"/>
    </source>
</evidence>
<evidence type="ECO:0000256" key="2">
    <source>
        <dbReference type="ARBA" id="ARBA00009810"/>
    </source>
</evidence>
<evidence type="ECO:0000256" key="7">
    <source>
        <dbReference type="ARBA" id="ARBA00022729"/>
    </source>
</evidence>
<evidence type="ECO:0000256" key="16">
    <source>
        <dbReference type="SAM" id="SignalP"/>
    </source>
</evidence>
<evidence type="ECO:0000256" key="1">
    <source>
        <dbReference type="ARBA" id="ARBA00004571"/>
    </source>
</evidence>
<evidence type="ECO:0000313" key="19">
    <source>
        <dbReference type="EMBL" id="MDJ1483044.1"/>
    </source>
</evidence>
<gene>
    <name evidence="19" type="ORF">QNI16_21260</name>
</gene>
<keyword evidence="8" id="KW-0408">Iron</keyword>
<dbReference type="AlphaFoldDB" id="A0AAE3U7L7"/>
<reference evidence="19" key="1">
    <citation type="submission" date="2023-05" db="EMBL/GenBank/DDBJ databases">
        <authorList>
            <person name="Zhang X."/>
        </authorList>
    </citation>
    <scope>NUCLEOTIDE SEQUENCE</scope>
    <source>
        <strain evidence="19">YF14B1</strain>
    </source>
</reference>
<keyword evidence="12 19" id="KW-0675">Receptor</keyword>
<dbReference type="SUPFAM" id="SSF49452">
    <property type="entry name" value="Starch-binding domain-like"/>
    <property type="match status" value="1"/>
</dbReference>
<dbReference type="InterPro" id="IPR036942">
    <property type="entry name" value="Beta-barrel_TonB_sf"/>
</dbReference>
<name>A0AAE3U7L7_9BACT</name>
<keyword evidence="9" id="KW-0406">Ion transport</keyword>
<comment type="caution">
    <text evidence="19">The sequence shown here is derived from an EMBL/GenBank/DDBJ whole genome shotgun (WGS) entry which is preliminary data.</text>
</comment>
<keyword evidence="6 14" id="KW-0812">Transmembrane</keyword>
<dbReference type="EMBL" id="JASJOS010000010">
    <property type="protein sequence ID" value="MDJ1483044.1"/>
    <property type="molecule type" value="Genomic_DNA"/>
</dbReference>
<dbReference type="InterPro" id="IPR037066">
    <property type="entry name" value="Plug_dom_sf"/>
</dbReference>